<proteinExistence type="predicted"/>
<sequence>NLLVMGLLDDDDLNHLLCLIEPAVFDETAVKTGPATKGLLKMQLEEPVKLEVCRILQHLCDTQLRHRVESIIAFSDDFVANCQNDQLRRYIEIKHTDMPSAVAAKKTKEFRCPPKEQMRALLSFKDNDDESNEQSCPCRDDIKSSLKNFQDELLEHCKMPQLKEDATAIELEAPPSPSLSQKLMALVWRIKKDESTTSLNSEKLPDCMQKLTTATMVRWAEESFIAN</sequence>
<dbReference type="GO" id="GO:0042383">
    <property type="term" value="C:sarcolemma"/>
    <property type="evidence" value="ECO:0007669"/>
    <property type="project" value="TreeGrafter"/>
</dbReference>
<dbReference type="GO" id="GO:0006941">
    <property type="term" value="P:striated muscle contraction"/>
    <property type="evidence" value="ECO:0007669"/>
    <property type="project" value="TreeGrafter"/>
</dbReference>
<feature type="non-terminal residue" evidence="2">
    <location>
        <position position="227"/>
    </location>
</feature>
<dbReference type="PANTHER" id="PTHR46399:SF8">
    <property type="entry name" value="B30.2_SPRY DOMAIN-CONTAINING PROTEIN"/>
    <property type="match status" value="1"/>
</dbReference>
<organism evidence="2">
    <name type="scientific">Arion vulgaris</name>
    <dbReference type="NCBI Taxonomy" id="1028688"/>
    <lineage>
        <taxon>Eukaryota</taxon>
        <taxon>Metazoa</taxon>
        <taxon>Spiralia</taxon>
        <taxon>Lophotrochozoa</taxon>
        <taxon>Mollusca</taxon>
        <taxon>Gastropoda</taxon>
        <taxon>Heterobranchia</taxon>
        <taxon>Euthyneura</taxon>
        <taxon>Panpulmonata</taxon>
        <taxon>Eupulmonata</taxon>
        <taxon>Stylommatophora</taxon>
        <taxon>Helicina</taxon>
        <taxon>Arionoidea</taxon>
        <taxon>Arionidae</taxon>
        <taxon>Arion</taxon>
    </lineage>
</organism>
<dbReference type="GO" id="GO:0030018">
    <property type="term" value="C:Z disc"/>
    <property type="evidence" value="ECO:0007669"/>
    <property type="project" value="TreeGrafter"/>
</dbReference>
<dbReference type="GO" id="GO:0014808">
    <property type="term" value="P:release of sequestered calcium ion into cytosol by sarcoplasmic reticulum"/>
    <property type="evidence" value="ECO:0007669"/>
    <property type="project" value="TreeGrafter"/>
</dbReference>
<dbReference type="GO" id="GO:0034704">
    <property type="term" value="C:calcium channel complex"/>
    <property type="evidence" value="ECO:0007669"/>
    <property type="project" value="TreeGrafter"/>
</dbReference>
<gene>
    <name evidence="2" type="primary">ORF36411</name>
</gene>
<dbReference type="Pfam" id="PF21119">
    <property type="entry name" value="RYDR_Jsol"/>
    <property type="match status" value="1"/>
</dbReference>
<feature type="domain" description="Ryanodine receptor junctional solenoid" evidence="1">
    <location>
        <begin position="2"/>
        <end position="227"/>
    </location>
</feature>
<reference evidence="2" key="1">
    <citation type="submission" date="2014-12" db="EMBL/GenBank/DDBJ databases">
        <title>Insight into the proteome of Arion vulgaris.</title>
        <authorList>
            <person name="Aradska J."/>
            <person name="Bulat T."/>
            <person name="Smidak R."/>
            <person name="Sarate P."/>
            <person name="Gangsoo J."/>
            <person name="Sialana F."/>
            <person name="Bilban M."/>
            <person name="Lubec G."/>
        </authorList>
    </citation>
    <scope>NUCLEOTIDE SEQUENCE</scope>
    <source>
        <tissue evidence="2">Skin</tissue>
    </source>
</reference>
<dbReference type="InterPro" id="IPR048581">
    <property type="entry name" value="RYDR_Jsol"/>
</dbReference>
<protein>
    <recommendedName>
        <fullName evidence="1">Ryanodine receptor junctional solenoid domain-containing protein</fullName>
    </recommendedName>
</protein>
<evidence type="ECO:0000313" key="2">
    <source>
        <dbReference type="EMBL" id="CEK59465.1"/>
    </source>
</evidence>
<accession>A0A0B6YVL5</accession>
<dbReference type="EMBL" id="HACG01012600">
    <property type="protein sequence ID" value="CEK59465.1"/>
    <property type="molecule type" value="Transcribed_RNA"/>
</dbReference>
<name>A0A0B6YVL5_9EUPU</name>
<dbReference type="GO" id="GO:0033017">
    <property type="term" value="C:sarcoplasmic reticulum membrane"/>
    <property type="evidence" value="ECO:0007669"/>
    <property type="project" value="TreeGrafter"/>
</dbReference>
<dbReference type="GO" id="GO:0005219">
    <property type="term" value="F:ryanodine-sensitive calcium-release channel activity"/>
    <property type="evidence" value="ECO:0007669"/>
    <property type="project" value="TreeGrafter"/>
</dbReference>
<evidence type="ECO:0000259" key="1">
    <source>
        <dbReference type="Pfam" id="PF21119"/>
    </source>
</evidence>
<dbReference type="AlphaFoldDB" id="A0A0B6YVL5"/>
<feature type="non-terminal residue" evidence="2">
    <location>
        <position position="1"/>
    </location>
</feature>
<dbReference type="PANTHER" id="PTHR46399">
    <property type="entry name" value="B30.2/SPRY DOMAIN-CONTAINING PROTEIN"/>
    <property type="match status" value="1"/>
</dbReference>
<dbReference type="GO" id="GO:0005790">
    <property type="term" value="C:smooth endoplasmic reticulum"/>
    <property type="evidence" value="ECO:0007669"/>
    <property type="project" value="TreeGrafter"/>
</dbReference>
<dbReference type="InterPro" id="IPR015925">
    <property type="entry name" value="Ryanodine_IP3_receptor"/>
</dbReference>